<comment type="similarity">
    <text evidence="1">Belongs to the SCO1/2 family.</text>
</comment>
<evidence type="ECO:0000313" key="6">
    <source>
        <dbReference type="Proteomes" id="UP000593892"/>
    </source>
</evidence>
<dbReference type="PANTHER" id="PTHR12151">
    <property type="entry name" value="ELECTRON TRANSPORT PROTIN SCO1/SENC FAMILY MEMBER"/>
    <property type="match status" value="1"/>
</dbReference>
<name>A0A7S7NUD3_PALFE</name>
<dbReference type="EMBL" id="CP063849">
    <property type="protein sequence ID" value="QOY89910.1"/>
    <property type="molecule type" value="Genomic_DNA"/>
</dbReference>
<evidence type="ECO:0000313" key="5">
    <source>
        <dbReference type="EMBL" id="QOY89910.1"/>
    </source>
</evidence>
<keyword evidence="4" id="KW-1133">Transmembrane helix</keyword>
<dbReference type="KEGG" id="pfer:IRI77_08130"/>
<dbReference type="Proteomes" id="UP000593892">
    <property type="component" value="Chromosome"/>
</dbReference>
<evidence type="ECO:0000256" key="2">
    <source>
        <dbReference type="PIRSR" id="PIRSR603782-1"/>
    </source>
</evidence>
<keyword evidence="4" id="KW-0812">Transmembrane</keyword>
<keyword evidence="2" id="KW-0479">Metal-binding</keyword>
<feature type="binding site" evidence="2">
    <location>
        <position position="103"/>
    </location>
    <ligand>
        <name>Cu cation</name>
        <dbReference type="ChEBI" id="CHEBI:23378"/>
    </ligand>
</feature>
<dbReference type="AlphaFoldDB" id="A0A7S7NUD3"/>
<sequence length="298" mass="33585">MLTLKTAQTERMQRPGAQALTRLRRLAVVPAAVLLMSGASGLLAQSEDEKTPRELTGVDVVEHLGQKIDLNLQFIGEDGYPHALKEYFSKGKPVVLNLVYYSCPMLCNLVMNGQTQAFRKLKWTIGNEFEVVTISIDPTENFGLARSKKASYLNSYERETSGWHFLVDHQENVAKLAKQIGFGYRRDPATGQYAHAAAIFVLSPEGMISRYLYGVNFKPFDIQMALTEAASEKFGVSDRILLYCFHYDPASRGYVLFARNFMRGGGALALLIFGFVLFRLWRRERRVGFNHPPMVTAK</sequence>
<dbReference type="RefSeq" id="WP_194451573.1">
    <property type="nucleotide sequence ID" value="NZ_CP063849.1"/>
</dbReference>
<keyword evidence="3" id="KW-1015">Disulfide bond</keyword>
<evidence type="ECO:0000256" key="4">
    <source>
        <dbReference type="SAM" id="Phobius"/>
    </source>
</evidence>
<dbReference type="InterPro" id="IPR003782">
    <property type="entry name" value="SCO1/SenC"/>
</dbReference>
<keyword evidence="4" id="KW-0472">Membrane</keyword>
<keyword evidence="2" id="KW-0186">Copper</keyword>
<organism evidence="5 6">
    <name type="scientific">Paludibaculum fermentans</name>
    <dbReference type="NCBI Taxonomy" id="1473598"/>
    <lineage>
        <taxon>Bacteria</taxon>
        <taxon>Pseudomonadati</taxon>
        <taxon>Acidobacteriota</taxon>
        <taxon>Terriglobia</taxon>
        <taxon>Bryobacterales</taxon>
        <taxon>Bryobacteraceae</taxon>
        <taxon>Paludibaculum</taxon>
    </lineage>
</organism>
<gene>
    <name evidence="5" type="ORF">IRI77_08130</name>
</gene>
<reference evidence="5 6" key="1">
    <citation type="submission" date="2020-10" db="EMBL/GenBank/DDBJ databases">
        <title>Complete genome sequence of Paludibaculum fermentans P105T, a facultatively anaerobic acidobacterium capable of dissimilatory Fe(III) reduction.</title>
        <authorList>
            <person name="Dedysh S.N."/>
            <person name="Beletsky A.V."/>
            <person name="Kulichevskaya I.S."/>
            <person name="Mardanov A.V."/>
            <person name="Ravin N.V."/>
        </authorList>
    </citation>
    <scope>NUCLEOTIDE SEQUENCE [LARGE SCALE GENOMIC DNA]</scope>
    <source>
        <strain evidence="5 6">P105</strain>
    </source>
</reference>
<dbReference type="SUPFAM" id="SSF52833">
    <property type="entry name" value="Thioredoxin-like"/>
    <property type="match status" value="1"/>
</dbReference>
<keyword evidence="6" id="KW-1185">Reference proteome</keyword>
<feature type="disulfide bond" description="Redox-active" evidence="3">
    <location>
        <begin position="103"/>
        <end position="107"/>
    </location>
</feature>
<dbReference type="Pfam" id="PF02630">
    <property type="entry name" value="SCO1-SenC"/>
    <property type="match status" value="1"/>
</dbReference>
<feature type="binding site" evidence="2">
    <location>
        <position position="195"/>
    </location>
    <ligand>
        <name>Cu cation</name>
        <dbReference type="ChEBI" id="CHEBI:23378"/>
    </ligand>
</feature>
<accession>A0A7S7NUD3</accession>
<evidence type="ECO:0000256" key="3">
    <source>
        <dbReference type="PIRSR" id="PIRSR603782-2"/>
    </source>
</evidence>
<evidence type="ECO:0000256" key="1">
    <source>
        <dbReference type="ARBA" id="ARBA00010996"/>
    </source>
</evidence>
<dbReference type="PANTHER" id="PTHR12151:SF8">
    <property type="entry name" value="THIOREDOXIN DOMAIN-CONTAINING PROTEIN"/>
    <property type="match status" value="1"/>
</dbReference>
<dbReference type="GO" id="GO:0046872">
    <property type="term" value="F:metal ion binding"/>
    <property type="evidence" value="ECO:0007669"/>
    <property type="project" value="UniProtKB-KW"/>
</dbReference>
<dbReference type="InterPro" id="IPR036249">
    <property type="entry name" value="Thioredoxin-like_sf"/>
</dbReference>
<protein>
    <submittedName>
        <fullName evidence="5">SCO family protein</fullName>
    </submittedName>
</protein>
<feature type="transmembrane region" description="Helical" evidence="4">
    <location>
        <begin position="261"/>
        <end position="281"/>
    </location>
</feature>
<dbReference type="Gene3D" id="3.40.30.10">
    <property type="entry name" value="Glutaredoxin"/>
    <property type="match status" value="1"/>
</dbReference>
<feature type="binding site" evidence="2">
    <location>
        <position position="107"/>
    </location>
    <ligand>
        <name>Cu cation</name>
        <dbReference type="ChEBI" id="CHEBI:23378"/>
    </ligand>
</feature>
<dbReference type="CDD" id="cd02968">
    <property type="entry name" value="SCO"/>
    <property type="match status" value="1"/>
</dbReference>
<proteinExistence type="inferred from homology"/>